<dbReference type="CDD" id="cd05233">
    <property type="entry name" value="SDR_c"/>
    <property type="match status" value="1"/>
</dbReference>
<dbReference type="HOGENOM" id="CLU_097965_1_0_5"/>
<dbReference type="Pfam" id="PF00106">
    <property type="entry name" value="adh_short"/>
    <property type="match status" value="1"/>
</dbReference>
<dbReference type="GO" id="GO:0016491">
    <property type="term" value="F:oxidoreductase activity"/>
    <property type="evidence" value="ECO:0007669"/>
    <property type="project" value="UniProtKB-KW"/>
</dbReference>
<dbReference type="PANTHER" id="PTHR43669:SF3">
    <property type="entry name" value="ALCOHOL DEHYDROGENASE, PUTATIVE (AFU_ORTHOLOGUE AFUA_3G03445)-RELATED"/>
    <property type="match status" value="1"/>
</dbReference>
<dbReference type="AlphaFoldDB" id="U4Q4H1"/>
<protein>
    <recommendedName>
        <fullName evidence="5">SDR family oxidoreductase</fullName>
    </recommendedName>
</protein>
<dbReference type="SUPFAM" id="SSF51735">
    <property type="entry name" value="NAD(P)-binding Rossmann-fold domains"/>
    <property type="match status" value="1"/>
</dbReference>
<name>U4Q4H1_9HYPH</name>
<evidence type="ECO:0000313" key="3">
    <source>
        <dbReference type="EMBL" id="CDI12153.1"/>
    </source>
</evidence>
<gene>
    <name evidence="3" type="ORF">BN877_p0431</name>
</gene>
<dbReference type="PANTHER" id="PTHR43669">
    <property type="entry name" value="5-KETO-D-GLUCONATE 5-REDUCTASE"/>
    <property type="match status" value="1"/>
</dbReference>
<comment type="similarity">
    <text evidence="1">Belongs to the short-chain dehydrogenases/reductases (SDR) family.</text>
</comment>
<keyword evidence="3" id="KW-0614">Plasmid</keyword>
<evidence type="ECO:0000313" key="4">
    <source>
        <dbReference type="Proteomes" id="UP000016944"/>
    </source>
</evidence>
<evidence type="ECO:0008006" key="5">
    <source>
        <dbReference type="Google" id="ProtNLM"/>
    </source>
</evidence>
<reference evidence="3 4" key="1">
    <citation type="journal article" date="2013" name="Genome Announc.">
        <title>Complete Genome Sequence of the Sesbania Symbiont and Rice Growth-Promoting Endophyte Rhizobium sp. Strain IRBG74.</title>
        <authorList>
            <person name="Crook M.B."/>
            <person name="Mitra S."/>
            <person name="Ane J.M."/>
            <person name="Sadowsky M.J."/>
            <person name="Gyaneshwar P."/>
        </authorList>
    </citation>
    <scope>NUCLEOTIDE SEQUENCE [LARGE SCALE GENOMIC DNA]</scope>
    <source>
        <strain evidence="3 4">IRBG74</strain>
        <plasmid evidence="4">IRBL74_p</plasmid>
    </source>
</reference>
<evidence type="ECO:0000256" key="1">
    <source>
        <dbReference type="ARBA" id="ARBA00006484"/>
    </source>
</evidence>
<evidence type="ECO:0000256" key="2">
    <source>
        <dbReference type="ARBA" id="ARBA00023002"/>
    </source>
</evidence>
<dbReference type="RefSeq" id="WP_022557452.1">
    <property type="nucleotide sequence ID" value="NC_022536.1"/>
</dbReference>
<proteinExistence type="inferred from homology"/>
<dbReference type="EMBL" id="HG518324">
    <property type="protein sequence ID" value="CDI12153.1"/>
    <property type="molecule type" value="Genomic_DNA"/>
</dbReference>
<sequence>MAITYEQVPSLAGQLVVVNGATGNVGEGIVRSFLRAGARVIALSRNSEKLDVLRSYLKDENLEQLVAVAGDTTTFDGYRALANELAETHGAIDHVVSSVNTGWSQSKAVWDVNEAEFDKYVLPNIKAHYAASRALGPHLRRGGSFSFIAGMSAILPLPGMSLMGILGGGQLMLATDLQADADDRFRVNTLVLGIVVSRSRPQGKPDWITADDVGRVAAHVAASSVKGQQLRLDDKSVAARTVAGLSG</sequence>
<dbReference type="Gene3D" id="3.40.50.720">
    <property type="entry name" value="NAD(P)-binding Rossmann-like Domain"/>
    <property type="match status" value="1"/>
</dbReference>
<dbReference type="InterPro" id="IPR036291">
    <property type="entry name" value="NAD(P)-bd_dom_sf"/>
</dbReference>
<dbReference type="PATRIC" id="fig|424182.3.peg.5143"/>
<dbReference type="Proteomes" id="UP000016944">
    <property type="component" value="Plasmid IRBL74_p"/>
</dbReference>
<organism evidence="3 4">
    <name type="scientific">Agrobacterium pusense</name>
    <dbReference type="NCBI Taxonomy" id="648995"/>
    <lineage>
        <taxon>Bacteria</taxon>
        <taxon>Pseudomonadati</taxon>
        <taxon>Pseudomonadota</taxon>
        <taxon>Alphaproteobacteria</taxon>
        <taxon>Hyphomicrobiales</taxon>
        <taxon>Rhizobiaceae</taxon>
        <taxon>Rhizobium/Agrobacterium group</taxon>
        <taxon>Agrobacterium</taxon>
    </lineage>
</organism>
<dbReference type="InterPro" id="IPR002347">
    <property type="entry name" value="SDR_fam"/>
</dbReference>
<geneLocation type="plasmid" evidence="3 4">
    <name>IRBL74_p</name>
</geneLocation>
<accession>U4Q4H1</accession>
<dbReference type="KEGG" id="rir:BN877_p0431"/>
<keyword evidence="2" id="KW-0560">Oxidoreductase</keyword>